<keyword evidence="1" id="KW-0238">DNA-binding</keyword>
<dbReference type="PANTHER" id="PTHR46558">
    <property type="entry name" value="TRACRIPTIONAL REGULATORY PROTEIN-RELATED-RELATED"/>
    <property type="match status" value="1"/>
</dbReference>
<evidence type="ECO:0000313" key="3">
    <source>
        <dbReference type="EMBL" id="KKM82332.1"/>
    </source>
</evidence>
<dbReference type="SMART" id="SM00530">
    <property type="entry name" value="HTH_XRE"/>
    <property type="match status" value="1"/>
</dbReference>
<reference evidence="3" key="1">
    <citation type="journal article" date="2015" name="Nature">
        <title>Complex archaea that bridge the gap between prokaryotes and eukaryotes.</title>
        <authorList>
            <person name="Spang A."/>
            <person name="Saw J.H."/>
            <person name="Jorgensen S.L."/>
            <person name="Zaremba-Niedzwiedzka K."/>
            <person name="Martijn J."/>
            <person name="Lind A.E."/>
            <person name="van Eijk R."/>
            <person name="Schleper C."/>
            <person name="Guy L."/>
            <person name="Ettema T.J."/>
        </authorList>
    </citation>
    <scope>NUCLEOTIDE SEQUENCE</scope>
</reference>
<evidence type="ECO:0000256" key="1">
    <source>
        <dbReference type="ARBA" id="ARBA00023125"/>
    </source>
</evidence>
<dbReference type="AlphaFoldDB" id="A0A0F9NLZ5"/>
<evidence type="ECO:0000259" key="2">
    <source>
        <dbReference type="PROSITE" id="PS50943"/>
    </source>
</evidence>
<dbReference type="SUPFAM" id="SSF47413">
    <property type="entry name" value="lambda repressor-like DNA-binding domains"/>
    <property type="match status" value="1"/>
</dbReference>
<dbReference type="InterPro" id="IPR001387">
    <property type="entry name" value="Cro/C1-type_HTH"/>
</dbReference>
<protein>
    <recommendedName>
        <fullName evidence="2">HTH cro/C1-type domain-containing protein</fullName>
    </recommendedName>
</protein>
<dbReference type="InterPro" id="IPR010982">
    <property type="entry name" value="Lambda_DNA-bd_dom_sf"/>
</dbReference>
<dbReference type="CDD" id="cd00093">
    <property type="entry name" value="HTH_XRE"/>
    <property type="match status" value="1"/>
</dbReference>
<dbReference type="PANTHER" id="PTHR46558:SF4">
    <property type="entry name" value="DNA-BIDING PHAGE PROTEIN"/>
    <property type="match status" value="1"/>
</dbReference>
<dbReference type="PROSITE" id="PS50943">
    <property type="entry name" value="HTH_CROC1"/>
    <property type="match status" value="1"/>
</dbReference>
<proteinExistence type="predicted"/>
<dbReference type="EMBL" id="LAZR01007879">
    <property type="protein sequence ID" value="KKM82332.1"/>
    <property type="molecule type" value="Genomic_DNA"/>
</dbReference>
<name>A0A0F9NLZ5_9ZZZZ</name>
<gene>
    <name evidence="3" type="ORF">LCGC14_1320670</name>
</gene>
<feature type="domain" description="HTH cro/C1-type" evidence="2">
    <location>
        <begin position="14"/>
        <end position="68"/>
    </location>
</feature>
<comment type="caution">
    <text evidence="3">The sequence shown here is derived from an EMBL/GenBank/DDBJ whole genome shotgun (WGS) entry which is preliminary data.</text>
</comment>
<dbReference type="Gene3D" id="1.10.260.40">
    <property type="entry name" value="lambda repressor-like DNA-binding domains"/>
    <property type="match status" value="1"/>
</dbReference>
<sequence>MKFLKFKRHVVSRIKQLRENLKLTQQDLAQKVGISRQTIYYLERGTYNPSITLSLKIAEVFNKPTDEIFYLEPVIKSYVDNTSTGKIRKALNKLNMEFDELMNLTDMSDNELTNTYTEEICRQISKVLGTKFEDLFLIK</sequence>
<dbReference type="GO" id="GO:0003677">
    <property type="term" value="F:DNA binding"/>
    <property type="evidence" value="ECO:0007669"/>
    <property type="project" value="UniProtKB-KW"/>
</dbReference>
<organism evidence="3">
    <name type="scientific">marine sediment metagenome</name>
    <dbReference type="NCBI Taxonomy" id="412755"/>
    <lineage>
        <taxon>unclassified sequences</taxon>
        <taxon>metagenomes</taxon>
        <taxon>ecological metagenomes</taxon>
    </lineage>
</organism>
<accession>A0A0F9NLZ5</accession>
<dbReference type="Pfam" id="PF01381">
    <property type="entry name" value="HTH_3"/>
    <property type="match status" value="1"/>
</dbReference>